<keyword evidence="6 8" id="KW-1133">Transmembrane helix</keyword>
<dbReference type="PROSITE" id="PS50929">
    <property type="entry name" value="ABC_TM1F"/>
    <property type="match status" value="1"/>
</dbReference>
<keyword evidence="4" id="KW-0547">Nucleotide-binding</keyword>
<accession>A0A5R8QCG2</accession>
<dbReference type="PROSITE" id="PS50893">
    <property type="entry name" value="ABC_TRANSPORTER_2"/>
    <property type="match status" value="1"/>
</dbReference>
<feature type="transmembrane region" description="Helical" evidence="8">
    <location>
        <begin position="141"/>
        <end position="158"/>
    </location>
</feature>
<dbReference type="InterPro" id="IPR003593">
    <property type="entry name" value="AAA+_ATPase"/>
</dbReference>
<dbReference type="Proteomes" id="UP000306912">
    <property type="component" value="Unassembled WGS sequence"/>
</dbReference>
<dbReference type="InParanoid" id="A0A5R8QCG2"/>
<keyword evidence="5 11" id="KW-0067">ATP-binding</keyword>
<evidence type="ECO:0000256" key="4">
    <source>
        <dbReference type="ARBA" id="ARBA00022741"/>
    </source>
</evidence>
<protein>
    <submittedName>
        <fullName evidence="11">ABC transporter ATP-binding protein</fullName>
    </submittedName>
</protein>
<dbReference type="PANTHER" id="PTHR43394:SF1">
    <property type="entry name" value="ATP-BINDING CASSETTE SUB-FAMILY B MEMBER 10, MITOCHONDRIAL"/>
    <property type="match status" value="1"/>
</dbReference>
<dbReference type="PANTHER" id="PTHR43394">
    <property type="entry name" value="ATP-DEPENDENT PERMEASE MDL1, MITOCHONDRIAL"/>
    <property type="match status" value="1"/>
</dbReference>
<dbReference type="Pfam" id="PF00005">
    <property type="entry name" value="ABC_tran"/>
    <property type="match status" value="1"/>
</dbReference>
<dbReference type="RefSeq" id="WP_138190744.1">
    <property type="nucleotide sequence ID" value="NZ_VBWP01000004.1"/>
</dbReference>
<dbReference type="GO" id="GO:0015421">
    <property type="term" value="F:ABC-type oligopeptide transporter activity"/>
    <property type="evidence" value="ECO:0007669"/>
    <property type="project" value="TreeGrafter"/>
</dbReference>
<name>A0A5R8QCG2_9FIRM</name>
<dbReference type="SUPFAM" id="SSF52540">
    <property type="entry name" value="P-loop containing nucleoside triphosphate hydrolases"/>
    <property type="match status" value="1"/>
</dbReference>
<dbReference type="InterPro" id="IPR036640">
    <property type="entry name" value="ABC1_TM_sf"/>
</dbReference>
<evidence type="ECO:0000313" key="12">
    <source>
        <dbReference type="Proteomes" id="UP000306912"/>
    </source>
</evidence>
<evidence type="ECO:0000256" key="5">
    <source>
        <dbReference type="ARBA" id="ARBA00022840"/>
    </source>
</evidence>
<dbReference type="GO" id="GO:0016887">
    <property type="term" value="F:ATP hydrolysis activity"/>
    <property type="evidence" value="ECO:0007669"/>
    <property type="project" value="InterPro"/>
</dbReference>
<comment type="subcellular location">
    <subcellularLocation>
        <location evidence="1">Cell membrane</location>
        <topology evidence="1">Multi-pass membrane protein</topology>
    </subcellularLocation>
</comment>
<evidence type="ECO:0000256" key="7">
    <source>
        <dbReference type="ARBA" id="ARBA00023136"/>
    </source>
</evidence>
<keyword evidence="3 8" id="KW-0812">Transmembrane</keyword>
<dbReference type="OrthoDB" id="9762778at2"/>
<feature type="transmembrane region" description="Helical" evidence="8">
    <location>
        <begin position="255"/>
        <end position="283"/>
    </location>
</feature>
<sequence length="575" mass="63758">MKMKTVSKLLRFAAPYRLLLVLVVVMAVIQVGATLLAPILIGQAIDHIIGVNNVQFDQILIIALQLVVVILVAVVAQLLLARSTNKLAYNMVHDLRRDATLTIGKMPLRAIDERAHGEIISRVITDIDIISDGLLQGFSQLFTGILTIFGTLLFMFLINVWVTLIVLILTPVSLFVATIIAKKSYTRFNEQSRLRGEMTGYIEEMINNQNVVQTFSYESRSQENFEEINERLYQSGVRAQFYSSLTNPSTRFINALVYVVVGIAGALLVLGGSFSIGALSAFLTYANQYMKPFNEITGVITELQSALASATRVLEIIDAPSEVADSKDAFVLEAVTGAVELDNVAFSYTNKPFITDFSLQVEPGEIIAIVGPTGCGKTTLINLLMRFFEIDDGIISVDGKNIKMLTKDSLRTQYGMVLQESWLFHGTIRENIAYGKPDASENEIIAASKLANAHFFIEQLPDGYDTYITDGNGSISEGQRQLLCIARIFLIDPPMLILDEATSSIDTRTEIQIQRAMDAMMQGRTSFIIAHRLSTIKNAHRIVVMKDGKIIEVGNHQQLLDLNGFYANLYNTQFE</sequence>
<keyword evidence="12" id="KW-1185">Reference proteome</keyword>
<comment type="caution">
    <text evidence="11">The sequence shown here is derived from an EMBL/GenBank/DDBJ whole genome shotgun (WGS) entry which is preliminary data.</text>
</comment>
<organism evidence="11 12">
    <name type="scientific">Culicoidibacter larvae</name>
    <dbReference type="NCBI Taxonomy" id="2579976"/>
    <lineage>
        <taxon>Bacteria</taxon>
        <taxon>Bacillati</taxon>
        <taxon>Bacillota</taxon>
        <taxon>Culicoidibacteria</taxon>
        <taxon>Culicoidibacterales</taxon>
        <taxon>Culicoidibacteraceae</taxon>
        <taxon>Culicoidibacter</taxon>
    </lineage>
</organism>
<dbReference type="EMBL" id="VBWP01000004">
    <property type="protein sequence ID" value="TLG74192.1"/>
    <property type="molecule type" value="Genomic_DNA"/>
</dbReference>
<evidence type="ECO:0000256" key="8">
    <source>
        <dbReference type="SAM" id="Phobius"/>
    </source>
</evidence>
<dbReference type="CDD" id="cd18547">
    <property type="entry name" value="ABC_6TM_Tm288_like"/>
    <property type="match status" value="1"/>
</dbReference>
<feature type="transmembrane region" description="Helical" evidence="8">
    <location>
        <begin position="164"/>
        <end position="181"/>
    </location>
</feature>
<evidence type="ECO:0000313" key="11">
    <source>
        <dbReference type="EMBL" id="TLG74192.1"/>
    </source>
</evidence>
<dbReference type="GO" id="GO:0005886">
    <property type="term" value="C:plasma membrane"/>
    <property type="evidence" value="ECO:0007669"/>
    <property type="project" value="UniProtKB-SubCell"/>
</dbReference>
<evidence type="ECO:0000256" key="3">
    <source>
        <dbReference type="ARBA" id="ARBA00022692"/>
    </source>
</evidence>
<dbReference type="SUPFAM" id="SSF90123">
    <property type="entry name" value="ABC transporter transmembrane region"/>
    <property type="match status" value="1"/>
</dbReference>
<keyword evidence="2" id="KW-0813">Transport</keyword>
<dbReference type="InterPro" id="IPR039421">
    <property type="entry name" value="Type_1_exporter"/>
</dbReference>
<keyword evidence="7 8" id="KW-0472">Membrane</keyword>
<evidence type="ECO:0000259" key="9">
    <source>
        <dbReference type="PROSITE" id="PS50893"/>
    </source>
</evidence>
<dbReference type="GO" id="GO:0005524">
    <property type="term" value="F:ATP binding"/>
    <property type="evidence" value="ECO:0007669"/>
    <property type="project" value="UniProtKB-KW"/>
</dbReference>
<evidence type="ECO:0000256" key="6">
    <source>
        <dbReference type="ARBA" id="ARBA00022989"/>
    </source>
</evidence>
<dbReference type="Gene3D" id="3.40.50.300">
    <property type="entry name" value="P-loop containing nucleotide triphosphate hydrolases"/>
    <property type="match status" value="1"/>
</dbReference>
<evidence type="ECO:0000256" key="2">
    <source>
        <dbReference type="ARBA" id="ARBA00022448"/>
    </source>
</evidence>
<feature type="domain" description="ABC transporter" evidence="9">
    <location>
        <begin position="339"/>
        <end position="572"/>
    </location>
</feature>
<dbReference type="InterPro" id="IPR027417">
    <property type="entry name" value="P-loop_NTPase"/>
</dbReference>
<dbReference type="InterPro" id="IPR003439">
    <property type="entry name" value="ABC_transporter-like_ATP-bd"/>
</dbReference>
<evidence type="ECO:0000259" key="10">
    <source>
        <dbReference type="PROSITE" id="PS50929"/>
    </source>
</evidence>
<dbReference type="SMART" id="SM00382">
    <property type="entry name" value="AAA"/>
    <property type="match status" value="1"/>
</dbReference>
<proteinExistence type="predicted"/>
<dbReference type="AlphaFoldDB" id="A0A5R8QCG2"/>
<feature type="domain" description="ABC transmembrane type-1" evidence="10">
    <location>
        <begin position="21"/>
        <end position="305"/>
    </location>
</feature>
<feature type="transmembrane region" description="Helical" evidence="8">
    <location>
        <begin position="60"/>
        <end position="81"/>
    </location>
</feature>
<dbReference type="InterPro" id="IPR011527">
    <property type="entry name" value="ABC1_TM_dom"/>
</dbReference>
<reference evidence="11 12" key="1">
    <citation type="submission" date="2019-05" db="EMBL/GenBank/DDBJ databases">
        <title>Culicoidintestinum kansasii gen. nov., sp. nov. from the gastrointestinal tract of the biting midge, Culicoides sonorensis.</title>
        <authorList>
            <person name="Neupane S."/>
            <person name="Ghosh A."/>
            <person name="Gunther S."/>
            <person name="Martin K."/>
            <person name="Zurek L."/>
        </authorList>
    </citation>
    <scope>NUCLEOTIDE SEQUENCE [LARGE SCALE GENOMIC DNA]</scope>
    <source>
        <strain evidence="11 12">CS-1</strain>
    </source>
</reference>
<evidence type="ECO:0000256" key="1">
    <source>
        <dbReference type="ARBA" id="ARBA00004651"/>
    </source>
</evidence>
<dbReference type="Pfam" id="PF00664">
    <property type="entry name" value="ABC_membrane"/>
    <property type="match status" value="1"/>
</dbReference>
<dbReference type="Gene3D" id="1.20.1560.10">
    <property type="entry name" value="ABC transporter type 1, transmembrane domain"/>
    <property type="match status" value="1"/>
</dbReference>
<gene>
    <name evidence="11" type="ORF">FEZ08_05665</name>
</gene>
<dbReference type="FunFam" id="3.40.50.300:FF:000287">
    <property type="entry name" value="Multidrug ABC transporter ATP-binding protein"/>
    <property type="match status" value="1"/>
</dbReference>